<protein>
    <submittedName>
        <fullName evidence="2">TPM domain-containing protein</fullName>
    </submittedName>
</protein>
<comment type="caution">
    <text evidence="2">The sequence shown here is derived from an EMBL/GenBank/DDBJ whole genome shotgun (WGS) entry which is preliminary data.</text>
</comment>
<dbReference type="EMBL" id="JBHULV010000008">
    <property type="protein sequence ID" value="MFD2730396.1"/>
    <property type="molecule type" value="Genomic_DNA"/>
</dbReference>
<dbReference type="Gene3D" id="3.10.310.50">
    <property type="match status" value="1"/>
</dbReference>
<dbReference type="InterPro" id="IPR007621">
    <property type="entry name" value="TPM_dom"/>
</dbReference>
<gene>
    <name evidence="2" type="ORF">ACFSSE_01640</name>
</gene>
<dbReference type="RefSeq" id="WP_379040871.1">
    <property type="nucleotide sequence ID" value="NZ_JBHSKW010000005.1"/>
</dbReference>
<feature type="domain" description="TPM" evidence="1">
    <location>
        <begin position="4"/>
        <end position="116"/>
    </location>
</feature>
<accession>A0ABW5TMQ0</accession>
<dbReference type="Proteomes" id="UP001597546">
    <property type="component" value="Unassembled WGS sequence"/>
</dbReference>
<dbReference type="Pfam" id="PF04536">
    <property type="entry name" value="TPM_phosphatase"/>
    <property type="match status" value="1"/>
</dbReference>
<name>A0ABW5TMQ0_9SPHI</name>
<evidence type="ECO:0000313" key="2">
    <source>
        <dbReference type="EMBL" id="MFD2730396.1"/>
    </source>
</evidence>
<evidence type="ECO:0000313" key="3">
    <source>
        <dbReference type="Proteomes" id="UP001597546"/>
    </source>
</evidence>
<keyword evidence="3" id="KW-1185">Reference proteome</keyword>
<organism evidence="2 3">
    <name type="scientific">Pedobacter alpinus</name>
    <dbReference type="NCBI Taxonomy" id="1590643"/>
    <lineage>
        <taxon>Bacteria</taxon>
        <taxon>Pseudomonadati</taxon>
        <taxon>Bacteroidota</taxon>
        <taxon>Sphingobacteriia</taxon>
        <taxon>Sphingobacteriales</taxon>
        <taxon>Sphingobacteriaceae</taxon>
        <taxon>Pedobacter</taxon>
    </lineage>
</organism>
<reference evidence="3" key="1">
    <citation type="journal article" date="2019" name="Int. J. Syst. Evol. Microbiol.">
        <title>The Global Catalogue of Microorganisms (GCM) 10K type strain sequencing project: providing services to taxonomists for standard genome sequencing and annotation.</title>
        <authorList>
            <consortium name="The Broad Institute Genomics Platform"/>
            <consortium name="The Broad Institute Genome Sequencing Center for Infectious Disease"/>
            <person name="Wu L."/>
            <person name="Ma J."/>
        </authorList>
    </citation>
    <scope>NUCLEOTIDE SEQUENCE [LARGE SCALE GENOMIC DNA]</scope>
    <source>
        <strain evidence="3">KCTC 42456</strain>
    </source>
</reference>
<evidence type="ECO:0000259" key="1">
    <source>
        <dbReference type="Pfam" id="PF04536"/>
    </source>
</evidence>
<dbReference type="PANTHER" id="PTHR30373">
    <property type="entry name" value="UPF0603 PROTEIN YGCG"/>
    <property type="match status" value="1"/>
</dbReference>
<dbReference type="PANTHER" id="PTHR30373:SF8">
    <property type="entry name" value="BLL7265 PROTEIN"/>
    <property type="match status" value="1"/>
</dbReference>
<proteinExistence type="predicted"/>
<sequence length="142" mass="16208">MSSLSDKEQEKIKHSIEWAEKATSGEIRVCVENNCKIDAYERAIECFYDLKMEETKLRNGVLVYVALDDHKFAIIGDEGINTLVADDFWNSTKELMLEKFKAKDIAEGISVGIIEAGKQLKKYFPYQSDDTNELSDDIVFLN</sequence>